<dbReference type="OrthoDB" id="5501928at2"/>
<dbReference type="KEGG" id="mbd:MEBOL_003412"/>
<feature type="compositionally biased region" description="Polar residues" evidence="1">
    <location>
        <begin position="110"/>
        <end position="125"/>
    </location>
</feature>
<dbReference type="Proteomes" id="UP000217289">
    <property type="component" value="Chromosome"/>
</dbReference>
<dbReference type="AlphaFoldDB" id="A0A250IFL6"/>
<keyword evidence="3" id="KW-1185">Reference proteome</keyword>
<name>A0A250IFL6_9BACT</name>
<evidence type="ECO:0000313" key="2">
    <source>
        <dbReference type="EMBL" id="ATB29957.1"/>
    </source>
</evidence>
<dbReference type="RefSeq" id="WP_095978462.1">
    <property type="nucleotide sequence ID" value="NZ_CP022163.1"/>
</dbReference>
<evidence type="ECO:0000256" key="1">
    <source>
        <dbReference type="SAM" id="MobiDB-lite"/>
    </source>
</evidence>
<organism evidence="2 3">
    <name type="scientific">Melittangium boletus DSM 14713</name>
    <dbReference type="NCBI Taxonomy" id="1294270"/>
    <lineage>
        <taxon>Bacteria</taxon>
        <taxon>Pseudomonadati</taxon>
        <taxon>Myxococcota</taxon>
        <taxon>Myxococcia</taxon>
        <taxon>Myxococcales</taxon>
        <taxon>Cystobacterineae</taxon>
        <taxon>Archangiaceae</taxon>
        <taxon>Melittangium</taxon>
    </lineage>
</organism>
<feature type="compositionally biased region" description="Low complexity" evidence="1">
    <location>
        <begin position="7"/>
        <end position="23"/>
    </location>
</feature>
<sequence>MSVRLGQPAPGIAPRPQQQQQQALTNNPKLRDDPRAKDTGKGSSSSGKAGDSGDKGVSGGGKGGAKALRNRDGMDTGGQVGSYTGGGYGGIEENTNARFKSPAGRAGAQGQHNALSGYPQSQGGPQAQHLRESPSAAQLDLPREQQRAGGEREQSANAARQALEGRAKLRAAVLDRLLHGMKDVHGRLAKFLKNPGRLGVVNLSLVLSESSITYELWKEPSGVPERRARMAQTLGVPPELSDAMLLRALMTEVHECFEEFMASRPGREIRAEYEEVLAGYEAVGVLPVMPGFDTGPMQAELTRVGLPHDKDFARSILIDPQILAVGISPDDGVEPQVMVAGLSVAQLGTIIAQLRRLNPRLTNRQVLNLMMLASTDIKKAMRKALGQSEVDGVQEMARQLLRLQAVELLYP</sequence>
<feature type="region of interest" description="Disordered" evidence="1">
    <location>
        <begin position="1"/>
        <end position="81"/>
    </location>
</feature>
<proteinExistence type="predicted"/>
<dbReference type="EMBL" id="CP022163">
    <property type="protein sequence ID" value="ATB29957.1"/>
    <property type="molecule type" value="Genomic_DNA"/>
</dbReference>
<protein>
    <submittedName>
        <fullName evidence="2">Uncharacterized protein</fullName>
    </submittedName>
</protein>
<reference evidence="2 3" key="1">
    <citation type="submission" date="2017-06" db="EMBL/GenBank/DDBJ databases">
        <authorList>
            <person name="Kim H.J."/>
            <person name="Triplett B.A."/>
        </authorList>
    </citation>
    <scope>NUCLEOTIDE SEQUENCE [LARGE SCALE GENOMIC DNA]</scope>
    <source>
        <strain evidence="2 3">DSM 14713</strain>
    </source>
</reference>
<feature type="compositionally biased region" description="Basic and acidic residues" evidence="1">
    <location>
        <begin position="141"/>
        <end position="154"/>
    </location>
</feature>
<evidence type="ECO:0000313" key="3">
    <source>
        <dbReference type="Proteomes" id="UP000217289"/>
    </source>
</evidence>
<accession>A0A250IFL6</accession>
<feature type="region of interest" description="Disordered" evidence="1">
    <location>
        <begin position="93"/>
        <end position="161"/>
    </location>
</feature>
<gene>
    <name evidence="2" type="ORF">MEBOL_003412</name>
</gene>
<feature type="compositionally biased region" description="Basic and acidic residues" evidence="1">
    <location>
        <begin position="29"/>
        <end position="40"/>
    </location>
</feature>